<feature type="compositionally biased region" description="Basic and acidic residues" evidence="1">
    <location>
        <begin position="52"/>
        <end position="104"/>
    </location>
</feature>
<evidence type="ECO:0000313" key="3">
    <source>
        <dbReference type="Proteomes" id="UP000027665"/>
    </source>
</evidence>
<sequence length="365" mass="40417">MGKHYRKESKKSRIIKITILFLLAAAALYAAAAFVARHERRPSVEAPISTSADKDEEKVAEKEDFGERYAGGEKRADNEHPSVEKKELEEKATTAFERSADKKISQGQKRAAYEEPEERKYSGPLPLLAIIVDDGGFRLDYAKRAATLSLPLTWAIIPYQPCSKKMLELAKEKEIPALLHLPMQAITDRDASRYIIGKGMSAGEVRKKTADALASLSGVIGVNNHRGSMSTADDSLMSPFLDELKERSLIFVDSRTIGSSVAYAAARKKGVPALKNGGFIDNVSDKKAIETAFANVLPAAKKKGHLVIICHFRPATLLFLEELDKKYENLPARFVTVPEMIELLDAQGEERKSDISNNLKKEMEK</sequence>
<dbReference type="InterPro" id="IPR006837">
    <property type="entry name" value="Divergent_DAC"/>
</dbReference>
<dbReference type="GeneID" id="90984824"/>
<gene>
    <name evidence="2" type="ORF">EH55_09880</name>
</gene>
<dbReference type="InterPro" id="IPR011330">
    <property type="entry name" value="Glyco_hydro/deAcase_b/a-brl"/>
</dbReference>
<dbReference type="OrthoDB" id="9784811at2"/>
<evidence type="ECO:0000313" key="2">
    <source>
        <dbReference type="EMBL" id="KEJ91504.1"/>
    </source>
</evidence>
<comment type="caution">
    <text evidence="2">The sequence shown here is derived from an EMBL/GenBank/DDBJ whole genome shotgun (WGS) entry which is preliminary data.</text>
</comment>
<dbReference type="GO" id="GO:0005975">
    <property type="term" value="P:carbohydrate metabolic process"/>
    <property type="evidence" value="ECO:0007669"/>
    <property type="project" value="InterPro"/>
</dbReference>
<dbReference type="EMBL" id="JMKI01000047">
    <property type="protein sequence ID" value="KEJ91504.1"/>
    <property type="molecule type" value="Genomic_DNA"/>
</dbReference>
<evidence type="ECO:0000256" key="1">
    <source>
        <dbReference type="SAM" id="MobiDB-lite"/>
    </source>
</evidence>
<dbReference type="RefSeq" id="WP_051682864.1">
    <property type="nucleotide sequence ID" value="NZ_JMKI01000047.1"/>
</dbReference>
<dbReference type="CDD" id="cd10936">
    <property type="entry name" value="CE4_DAC2"/>
    <property type="match status" value="1"/>
</dbReference>
<name>A0A073IP67_9BACT</name>
<dbReference type="Pfam" id="PF04748">
    <property type="entry name" value="Polysacc_deac_2"/>
    <property type="match status" value="1"/>
</dbReference>
<protein>
    <recommendedName>
        <fullName evidence="4">Divergent polysaccharide deacetylase</fullName>
    </recommendedName>
</protein>
<organism evidence="2 3">
    <name type="scientific">Synergistes jonesii</name>
    <dbReference type="NCBI Taxonomy" id="2754"/>
    <lineage>
        <taxon>Bacteria</taxon>
        <taxon>Thermotogati</taxon>
        <taxon>Synergistota</taxon>
        <taxon>Synergistia</taxon>
        <taxon>Synergistales</taxon>
        <taxon>Synergistaceae</taxon>
        <taxon>Synergistes</taxon>
    </lineage>
</organism>
<keyword evidence="3" id="KW-1185">Reference proteome</keyword>
<dbReference type="STRING" id="2754.EH55_09880"/>
<dbReference type="PANTHER" id="PTHR30105">
    <property type="entry name" value="UNCHARACTERIZED YIBQ-RELATED"/>
    <property type="match status" value="1"/>
</dbReference>
<proteinExistence type="predicted"/>
<evidence type="ECO:0008006" key="4">
    <source>
        <dbReference type="Google" id="ProtNLM"/>
    </source>
</evidence>
<dbReference type="AlphaFoldDB" id="A0A073IP67"/>
<accession>A0A073IP67</accession>
<dbReference type="PANTHER" id="PTHR30105:SF2">
    <property type="entry name" value="DIVERGENT POLYSACCHARIDE DEACETYLASE SUPERFAMILY"/>
    <property type="match status" value="1"/>
</dbReference>
<dbReference type="Proteomes" id="UP000027665">
    <property type="component" value="Unassembled WGS sequence"/>
</dbReference>
<dbReference type="eggNOG" id="COG2861">
    <property type="taxonomic scope" value="Bacteria"/>
</dbReference>
<dbReference type="SUPFAM" id="SSF88713">
    <property type="entry name" value="Glycoside hydrolase/deacetylase"/>
    <property type="match status" value="1"/>
</dbReference>
<dbReference type="Gene3D" id="3.20.20.370">
    <property type="entry name" value="Glycoside hydrolase/deacetylase"/>
    <property type="match status" value="1"/>
</dbReference>
<feature type="region of interest" description="Disordered" evidence="1">
    <location>
        <begin position="42"/>
        <end position="118"/>
    </location>
</feature>
<reference evidence="2 3" key="1">
    <citation type="submission" date="2014-04" db="EMBL/GenBank/DDBJ databases">
        <title>Draft Genome Sequence of Synergistes jonesii.</title>
        <authorList>
            <person name="Coil D.A."/>
            <person name="Eisen J.A."/>
            <person name="Holland-Moritz H.E."/>
        </authorList>
    </citation>
    <scope>NUCLEOTIDE SEQUENCE [LARGE SCALE GENOMIC DNA]</scope>
    <source>
        <strain evidence="2 3">78-1</strain>
    </source>
</reference>